<dbReference type="InterPro" id="IPR053737">
    <property type="entry name" value="Type_II_TA_Toxin"/>
</dbReference>
<proteinExistence type="predicted"/>
<evidence type="ECO:0000313" key="2">
    <source>
        <dbReference type="EMBL" id="APT87906.1"/>
    </source>
</evidence>
<dbReference type="InterPro" id="IPR003812">
    <property type="entry name" value="Fido"/>
</dbReference>
<gene>
    <name evidence="3" type="primary">rhuM</name>
    <name evidence="3" type="ORF">CFL01nite_10030</name>
    <name evidence="2" type="ORF">CFLV_12610</name>
</gene>
<reference evidence="3 5" key="2">
    <citation type="submission" date="2019-06" db="EMBL/GenBank/DDBJ databases">
        <title>Whole genome shotgun sequence of Corynebacterium flavescens NBRC 14136.</title>
        <authorList>
            <person name="Hosoyama A."/>
            <person name="Uohara A."/>
            <person name="Ohji S."/>
            <person name="Ichikawa N."/>
        </authorList>
    </citation>
    <scope>NUCLEOTIDE SEQUENCE [LARGE SCALE GENOMIC DNA]</scope>
    <source>
        <strain evidence="3 5">NBRC 14136</strain>
    </source>
</reference>
<dbReference type="EMBL" id="CP009246">
    <property type="protein sequence ID" value="APT87906.1"/>
    <property type="molecule type" value="Genomic_DNA"/>
</dbReference>
<name>A0A1L7CPW4_CORFL</name>
<dbReference type="Gene3D" id="1.20.120.1870">
    <property type="entry name" value="Fic/DOC protein, Fido domain"/>
    <property type="match status" value="1"/>
</dbReference>
<dbReference type="KEGG" id="cfc:CFLV_12610"/>
<organism evidence="2 4">
    <name type="scientific">Corynebacterium flavescens</name>
    <dbReference type="NCBI Taxonomy" id="28028"/>
    <lineage>
        <taxon>Bacteria</taxon>
        <taxon>Bacillati</taxon>
        <taxon>Actinomycetota</taxon>
        <taxon>Actinomycetes</taxon>
        <taxon>Mycobacteriales</taxon>
        <taxon>Corynebacteriaceae</taxon>
        <taxon>Corynebacterium</taxon>
    </lineage>
</organism>
<dbReference type="PROSITE" id="PS51459">
    <property type="entry name" value="FIDO"/>
    <property type="match status" value="1"/>
</dbReference>
<dbReference type="GeneID" id="82881502"/>
<sequence length="320" mass="35794">MDEASSGEVLLYQRDDGTPDIEVRLEQETVWMCQRQIAELFGTTHENITLHLHNVFDEGELVESVTSKESSLVRSEGSPVVRRKVLFYNLDAIMSVGYRVKSMAATQFRIWATERLRDVLVKGYAVDEKRLEQLGQIEGILDRSDDELVSGAIDILSEYLPRLIPLRDFDEGRIEADAHVDPHWELTLDEARSIIHKVAAEFPSDDLLGQGRDEGLAGIIGTTYQSFGGQEVYPTAEGKAANLFYFFVKDHPLSDGKKRGAAALFVTFLARNGHRYGLDGVSRMSSNALTTITLLVAMSKPLEKDLMVSLLVRMIGEKTK</sequence>
<dbReference type="RefSeq" id="WP_075730813.1">
    <property type="nucleotide sequence ID" value="NZ_BJNB01000011.1"/>
</dbReference>
<dbReference type="Proteomes" id="UP000315353">
    <property type="component" value="Unassembled WGS sequence"/>
</dbReference>
<dbReference type="OrthoDB" id="9802752at2"/>
<dbReference type="PANTHER" id="PTHR35810">
    <property type="entry name" value="CYTOPLASMIC PROTEIN-RELATED"/>
    <property type="match status" value="1"/>
</dbReference>
<evidence type="ECO:0000313" key="5">
    <source>
        <dbReference type="Proteomes" id="UP000315353"/>
    </source>
</evidence>
<evidence type="ECO:0000313" key="3">
    <source>
        <dbReference type="EMBL" id="GEB97508.1"/>
    </source>
</evidence>
<evidence type="ECO:0000313" key="4">
    <source>
        <dbReference type="Proteomes" id="UP000185479"/>
    </source>
</evidence>
<accession>A0A1L7CPW4</accession>
<protein>
    <submittedName>
        <fullName evidence="2">Death-on-curing family protein</fullName>
    </submittedName>
    <submittedName>
        <fullName evidence="3">Death-on-curing protein</fullName>
    </submittedName>
</protein>
<dbReference type="Pfam" id="PF13310">
    <property type="entry name" value="Virulence_RhuM"/>
    <property type="match status" value="1"/>
</dbReference>
<dbReference type="AlphaFoldDB" id="A0A1L7CPW4"/>
<reference evidence="2 4" key="1">
    <citation type="submission" date="2014-08" db="EMBL/GenBank/DDBJ databases">
        <title>Complete genome sequence of Corynebacterium flavescens OJ8(T)(=DSM 20296(T)), isolated from cheese.</title>
        <authorList>
            <person name="Ruckert C."/>
            <person name="Albersmeier A."/>
            <person name="Winkler A."/>
            <person name="Kalinowski J."/>
        </authorList>
    </citation>
    <scope>NUCLEOTIDE SEQUENCE [LARGE SCALE GENOMIC DNA]</scope>
    <source>
        <strain evidence="2 4">OJ8</strain>
    </source>
</reference>
<dbReference type="Proteomes" id="UP000185479">
    <property type="component" value="Chromosome"/>
</dbReference>
<keyword evidence="4" id="KW-1185">Reference proteome</keyword>
<dbReference type="PANTHER" id="PTHR35810:SF1">
    <property type="entry name" value="CYTOPLASMIC PROTEIN"/>
    <property type="match status" value="1"/>
</dbReference>
<dbReference type="InterPro" id="IPR011204">
    <property type="entry name" value="Virulence_RhuM-like"/>
</dbReference>
<feature type="domain" description="Fido" evidence="1">
    <location>
        <begin position="174"/>
        <end position="313"/>
    </location>
</feature>
<dbReference type="EMBL" id="BJNB01000011">
    <property type="protein sequence ID" value="GEB97508.1"/>
    <property type="molecule type" value="Genomic_DNA"/>
</dbReference>
<dbReference type="STRING" id="28028.CFLV_12610"/>
<dbReference type="Pfam" id="PF02661">
    <property type="entry name" value="Fic"/>
    <property type="match status" value="1"/>
</dbReference>
<evidence type="ECO:0000259" key="1">
    <source>
        <dbReference type="PROSITE" id="PS51459"/>
    </source>
</evidence>